<keyword evidence="2" id="KW-1185">Reference proteome</keyword>
<name>A0ABQ4CVY1_9ACTN</name>
<sequence length="103" mass="11192">MATLTLRRPDDAGGIARRMAFLVDGRVVARLRRGDSQRVEVTAGRHRLRVRTDWQRSREVEVDLGPDEEVTVEGAVPAGAATLTNTFLRPGAALELSVINGNG</sequence>
<evidence type="ECO:0000313" key="2">
    <source>
        <dbReference type="Proteomes" id="UP000604117"/>
    </source>
</evidence>
<accession>A0ABQ4CVY1</accession>
<evidence type="ECO:0000313" key="1">
    <source>
        <dbReference type="EMBL" id="GIF75451.1"/>
    </source>
</evidence>
<dbReference type="EMBL" id="BONE01000043">
    <property type="protein sequence ID" value="GIF75451.1"/>
    <property type="molecule type" value="Genomic_DNA"/>
</dbReference>
<protein>
    <submittedName>
        <fullName evidence="1">Uncharacterized protein</fullName>
    </submittedName>
</protein>
<proteinExistence type="predicted"/>
<dbReference type="Proteomes" id="UP000604117">
    <property type="component" value="Unassembled WGS sequence"/>
</dbReference>
<gene>
    <name evidence="1" type="ORF">Asi02nite_49690</name>
</gene>
<organism evidence="1 2">
    <name type="scientific">Asanoa siamensis</name>
    <dbReference type="NCBI Taxonomy" id="926357"/>
    <lineage>
        <taxon>Bacteria</taxon>
        <taxon>Bacillati</taxon>
        <taxon>Actinomycetota</taxon>
        <taxon>Actinomycetes</taxon>
        <taxon>Micromonosporales</taxon>
        <taxon>Micromonosporaceae</taxon>
        <taxon>Asanoa</taxon>
    </lineage>
</organism>
<dbReference type="RefSeq" id="WP_203716314.1">
    <property type="nucleotide sequence ID" value="NZ_BONE01000043.1"/>
</dbReference>
<reference evidence="1 2" key="1">
    <citation type="submission" date="2021-01" db="EMBL/GenBank/DDBJ databases">
        <title>Whole genome shotgun sequence of Asanoa siamensis NBRC 107932.</title>
        <authorList>
            <person name="Komaki H."/>
            <person name="Tamura T."/>
        </authorList>
    </citation>
    <scope>NUCLEOTIDE SEQUENCE [LARGE SCALE GENOMIC DNA]</scope>
    <source>
        <strain evidence="1 2">NBRC 107932</strain>
    </source>
</reference>
<comment type="caution">
    <text evidence="1">The sequence shown here is derived from an EMBL/GenBank/DDBJ whole genome shotgun (WGS) entry which is preliminary data.</text>
</comment>